<evidence type="ECO:0000313" key="1">
    <source>
        <dbReference type="EMBL" id="OHA02374.1"/>
    </source>
</evidence>
<reference evidence="1 2" key="1">
    <citation type="journal article" date="2016" name="Nat. Commun.">
        <title>Thousands of microbial genomes shed light on interconnected biogeochemical processes in an aquifer system.</title>
        <authorList>
            <person name="Anantharaman K."/>
            <person name="Brown C.T."/>
            <person name="Hug L.A."/>
            <person name="Sharon I."/>
            <person name="Castelle C.J."/>
            <person name="Probst A.J."/>
            <person name="Thomas B.C."/>
            <person name="Singh A."/>
            <person name="Wilkins M.J."/>
            <person name="Karaoz U."/>
            <person name="Brodie E.L."/>
            <person name="Williams K.H."/>
            <person name="Hubbard S.S."/>
            <person name="Banfield J.F."/>
        </authorList>
    </citation>
    <scope>NUCLEOTIDE SEQUENCE [LARGE SCALE GENOMIC DNA]</scope>
</reference>
<accession>A0A1G2KSZ0</accession>
<dbReference type="EMBL" id="MHQM01000049">
    <property type="protein sequence ID" value="OHA02374.1"/>
    <property type="molecule type" value="Genomic_DNA"/>
</dbReference>
<dbReference type="Proteomes" id="UP000178510">
    <property type="component" value="Unassembled WGS sequence"/>
</dbReference>
<dbReference type="AlphaFoldDB" id="A0A1G2KSZ0"/>
<comment type="caution">
    <text evidence="1">The sequence shown here is derived from an EMBL/GenBank/DDBJ whole genome shotgun (WGS) entry which is preliminary data.</text>
</comment>
<sequence>MLVSALKVLTEPVRHFEEYAIDNIKISLCSRPRIIIGYKKPRKRYWIFGETIERPLYARGRAYQLELTCDPPQELPVAFAELETAAKKYDLPLERNFIAIPADMRTLIQPWKMWTAPHGGANVTALMTIIGRIQTDEVRDAFDRYARQIAEPHPVNSGYHTVNPMTGKADVTKFPYIHCLQRWSDFSEARVMRFSADILETARMHRDALGAWDVSSNEALRKKHGLPPYLKLRGSFAARRQDGQPRFFHFEYFYI</sequence>
<gene>
    <name evidence="1" type="ORF">A3J58_03660</name>
</gene>
<protein>
    <submittedName>
        <fullName evidence="1">Uncharacterized protein</fullName>
    </submittedName>
</protein>
<proteinExistence type="predicted"/>
<evidence type="ECO:0000313" key="2">
    <source>
        <dbReference type="Proteomes" id="UP000178510"/>
    </source>
</evidence>
<organism evidence="1 2">
    <name type="scientific">Candidatus Sungbacteria bacterium RIFCSPHIGHO2_02_FULL_52_23</name>
    <dbReference type="NCBI Taxonomy" id="1802274"/>
    <lineage>
        <taxon>Bacteria</taxon>
        <taxon>Candidatus Sungiibacteriota</taxon>
    </lineage>
</organism>
<dbReference type="STRING" id="1802274.A3J58_03660"/>
<name>A0A1G2KSZ0_9BACT</name>